<protein>
    <submittedName>
        <fullName evidence="2">Uncharacterized protein</fullName>
    </submittedName>
</protein>
<reference evidence="2" key="4">
    <citation type="submission" date="2000-07" db="EMBL/GenBank/DDBJ databases">
        <authorList>
            <person name="Adachi J."/>
            <person name="Aizawa K."/>
            <person name="Akahira S."/>
            <person name="Akimura T."/>
            <person name="Arai A."/>
            <person name="Aono H."/>
            <person name="Arakawa T."/>
            <person name="Bono H."/>
            <person name="Carninci P."/>
            <person name="Fukuda S."/>
            <person name="Fukunishi Y."/>
            <person name="Furuno M."/>
            <person name="Hanagaki T."/>
            <person name="Hara A."/>
            <person name="Hayatsu N."/>
            <person name="Hiramoto K."/>
            <person name="Hiraoka T."/>
            <person name="Hori F."/>
            <person name="Imotani K."/>
            <person name="Ishii Y."/>
            <person name="Itoh M."/>
            <person name="Izawa M."/>
            <person name="Kasukawa T."/>
            <person name="Kato H."/>
            <person name="Kawai J."/>
            <person name="Kojima Y."/>
            <person name="Konno H."/>
            <person name="Kouda M."/>
            <person name="Koya S."/>
            <person name="Kurihara C."/>
            <person name="Matsuyama T."/>
            <person name="Miyazaki A."/>
            <person name="Nishi K."/>
            <person name="Nomura K."/>
            <person name="Numazaki R."/>
            <person name="Ohno M."/>
            <person name="Okazaki Y."/>
            <person name="Okido T."/>
            <person name="Owa C."/>
            <person name="Saito H."/>
            <person name="Saito R."/>
            <person name="Sakai C."/>
            <person name="Sakai K."/>
            <person name="Sano H."/>
            <person name="Sasaki D."/>
            <person name="Shibata K."/>
            <person name="Shibata Y."/>
            <person name="Shinagawa A."/>
            <person name="Shiraki T."/>
            <person name="Sogabe Y."/>
            <person name="Suzuki H."/>
            <person name="Tagami M."/>
            <person name="Tagawa A."/>
            <person name="Takahashi F."/>
            <person name="Tanaka T."/>
            <person name="Tejima Y."/>
            <person name="Toya T."/>
            <person name="Yamamura T."/>
            <person name="Yasunishi A."/>
            <person name="Yoshida K."/>
            <person name="Yoshino M."/>
            <person name="Muramatsu M."/>
            <person name="Hayashizaki Y."/>
        </authorList>
    </citation>
    <scope>NUCLEOTIDE SEQUENCE</scope>
    <source>
        <strain evidence="2">C57BL/6J</strain>
        <tissue evidence="2">Testis</tissue>
    </source>
</reference>
<organism evidence="2">
    <name type="scientific">Mus musculus</name>
    <name type="common">Mouse</name>
    <dbReference type="NCBI Taxonomy" id="10090"/>
    <lineage>
        <taxon>Eukaryota</taxon>
        <taxon>Metazoa</taxon>
        <taxon>Chordata</taxon>
        <taxon>Craniata</taxon>
        <taxon>Vertebrata</taxon>
        <taxon>Euteleostomi</taxon>
        <taxon>Mammalia</taxon>
        <taxon>Eutheria</taxon>
        <taxon>Euarchontoglires</taxon>
        <taxon>Glires</taxon>
        <taxon>Rodentia</taxon>
        <taxon>Myomorpha</taxon>
        <taxon>Muroidea</taxon>
        <taxon>Muridae</taxon>
        <taxon>Murinae</taxon>
        <taxon>Mus</taxon>
        <taxon>Mus</taxon>
    </lineage>
</organism>
<evidence type="ECO:0000313" key="2">
    <source>
        <dbReference type="EMBL" id="BAB29683.1"/>
    </source>
</evidence>
<dbReference type="MGI" id="MGI:6366726">
    <property type="gene designation" value="Gm52503"/>
</dbReference>
<dbReference type="AlphaFoldDB" id="Q9CUQ6"/>
<proteinExistence type="evidence at transcript level"/>
<reference evidence="2" key="3">
    <citation type="journal article" date="2000" name="Genome Res.">
        <title>RIKEN integrated sequence analysis (RISA) system--384-format sequencing pipeline with 384 multicapillary sequencer.</title>
        <authorList>
            <person name="Shibata K."/>
            <person name="Itoh M."/>
            <person name="Aizawa K."/>
            <person name="Nagaoka S."/>
            <person name="Sasaki N."/>
            <person name="Carninci P."/>
            <person name="Konno H."/>
            <person name="Akiyama J."/>
            <person name="Nishi K."/>
            <person name="Kitsunai T."/>
            <person name="Tashiro H."/>
            <person name="Itoh M."/>
            <person name="Sumi N."/>
            <person name="Ishii Y."/>
            <person name="Nakamura S."/>
            <person name="Hazama M."/>
            <person name="Nishine T."/>
            <person name="Harada A."/>
            <person name="Yamamoto R."/>
            <person name="Matsumoto H."/>
            <person name="Sakaguchi S."/>
            <person name="Ikegami T."/>
            <person name="Kashiwagi K."/>
            <person name="Fujiwake S."/>
            <person name="Inoue K."/>
            <person name="Togawa Y."/>
            <person name="Izawa M."/>
            <person name="Ohara E."/>
            <person name="Watahiki M."/>
            <person name="Yoneda Y."/>
            <person name="Ishikawa T."/>
            <person name="Ozawa K."/>
            <person name="Tanaka T."/>
            <person name="Matsuura S."/>
            <person name="Kawai J."/>
            <person name="Okazaki Y."/>
            <person name="Muramatsu M."/>
            <person name="Inoue Y."/>
            <person name="Kira A."/>
            <person name="Hayashizaki Y."/>
        </authorList>
    </citation>
    <scope>NUCLEOTIDE SEQUENCE</scope>
    <source>
        <strain evidence="2">C57BL/6J</strain>
        <tissue evidence="2">Testis</tissue>
    </source>
</reference>
<feature type="non-terminal residue" evidence="2">
    <location>
        <position position="1"/>
    </location>
</feature>
<dbReference type="EMBL" id="AK015028">
    <property type="protein sequence ID" value="BAB29683.1"/>
    <property type="molecule type" value="mRNA"/>
</dbReference>
<reference evidence="2" key="1">
    <citation type="journal article" date="1999" name="Methods Enzymol.">
        <title>High-efficiency full-length cDNA cloning.</title>
        <authorList>
            <person name="Carninci P."/>
            <person name="Hayashizaki Y."/>
        </authorList>
    </citation>
    <scope>NUCLEOTIDE SEQUENCE</scope>
    <source>
        <strain evidence="2">C57BL/6J</strain>
        <tissue evidence="2">Testis</tissue>
    </source>
</reference>
<dbReference type="AGR" id="MGI:2441774"/>
<gene>
    <name evidence="3" type="primary">Gm52503</name>
</gene>
<reference evidence="2" key="7">
    <citation type="journal article" date="2005" name="Science">
        <title>The Transcriptional Landscape of the Mammalian Genome.</title>
        <authorList>
            <consortium name="The FANTOM Consortium"/>
            <consortium name="Riken Genome Exploration Research Group and Genome Science Group (Genome Network Project Core Group)"/>
        </authorList>
    </citation>
    <scope>NUCLEOTIDE SEQUENCE</scope>
    <source>
        <strain evidence="2">C57BL/6J</strain>
        <tissue evidence="2">Testis</tissue>
    </source>
</reference>
<evidence type="ECO:0000313" key="3">
    <source>
        <dbReference type="MGI" id="MGI:6366726"/>
    </source>
</evidence>
<accession>Q9CUQ6</accession>
<reference evidence="2" key="5">
    <citation type="journal article" date="2001" name="Nature">
        <title>Functional annotation of a full-length mouse cDNA collection.</title>
        <authorList>
            <consortium name="The RIKEN Genome Exploration Research Group Phase II Team and the FANTOM Consortium"/>
        </authorList>
    </citation>
    <scope>NUCLEOTIDE SEQUENCE</scope>
    <source>
        <strain evidence="2">C57BL/6J</strain>
        <tissue evidence="2">Testis</tissue>
    </source>
</reference>
<reference evidence="2" key="2">
    <citation type="journal article" date="2000" name="Genome Res.">
        <title>Normalization and subtraction of cap-trapper-selected cDNAs to prepare full-length cDNA libraries for rapid discovery of new genes.</title>
        <authorList>
            <person name="Carninci P."/>
            <person name="Shibata Y."/>
            <person name="Hayatsu N."/>
            <person name="Sugahara Y."/>
            <person name="Shibata K."/>
            <person name="Itoh M."/>
            <person name="Konno H."/>
            <person name="Okazaki Y."/>
            <person name="Muramatsu M."/>
            <person name="Hayashizaki Y."/>
        </authorList>
    </citation>
    <scope>NUCLEOTIDE SEQUENCE</scope>
    <source>
        <strain evidence="2">C57BL/6J</strain>
        <tissue evidence="2">Testis</tissue>
    </source>
</reference>
<reference evidence="2" key="8">
    <citation type="journal article" date="2005" name="Science">
        <title>Antisense Transcription in the Mammalian Transcriptome.</title>
        <authorList>
            <consortium name="RIKEN Genome Exploration Research Group and Genome Science Group (Genome Network Project Core Group) and the FANTOM Consortium"/>
        </authorList>
    </citation>
    <scope>NUCLEOTIDE SEQUENCE</scope>
    <source>
        <strain evidence="2">C57BL/6J</strain>
        <tissue evidence="2">Testis</tissue>
    </source>
</reference>
<reference evidence="2" key="6">
    <citation type="journal article" date="2002" name="Nature">
        <title>Analysis of the mouse transcriptome based on functional annotation of 60,770 full-length cDNAs.</title>
        <authorList>
            <consortium name="The FANTOM Consortium and the RIKEN Genome Exploration Research Group Phase I and II Team"/>
        </authorList>
    </citation>
    <scope>NUCLEOTIDE SEQUENCE</scope>
    <source>
        <strain evidence="2">C57BL/6J</strain>
        <tissue evidence="2">Testis</tissue>
    </source>
</reference>
<evidence type="ECO:0000256" key="1">
    <source>
        <dbReference type="SAM" id="MobiDB-lite"/>
    </source>
</evidence>
<name>Q9CUQ6_MOUSE</name>
<sequence>DVFREVPTARSFPPRAPDRGRPPGAATPPARPAHSHGSSLKVAAGRSSASAPSPNPEPEAGHRKREAHPVPHPVACPLQPSSEPLALVGSRVRFYPEMCVRTVVLRGTKRAEIWFRYLLTLRPLFSQCQAPSGRANFL</sequence>
<feature type="region of interest" description="Disordered" evidence="1">
    <location>
        <begin position="1"/>
        <end position="79"/>
    </location>
</feature>
<feature type="compositionally biased region" description="Low complexity" evidence="1">
    <location>
        <begin position="43"/>
        <end position="52"/>
    </location>
</feature>